<dbReference type="EMBL" id="FMYG01000007">
    <property type="protein sequence ID" value="SDC79054.1"/>
    <property type="molecule type" value="Genomic_DNA"/>
</dbReference>
<keyword evidence="5" id="KW-0472">Membrane</keyword>
<keyword evidence="3 6" id="KW-0808">Transferase</keyword>
<feature type="transmembrane region" description="Helical" evidence="5">
    <location>
        <begin position="341"/>
        <end position="360"/>
    </location>
</feature>
<keyword evidence="2" id="KW-0328">Glycosyltransferase</keyword>
<sequence length="430" mass="46290">MNTLVVLLIAACTIGVSTLVWGTAALCRLAAAGRDERGLLSPSMYYRPEEVAVLIAAHDEQLVIADAVRAARALVPARNVFVVSDGSRDDTVGRAREAGATAWDLVPNRGKAGAIRAGLAHFRIAERFPLLLLLDADSRPRPDYLRTGLPLFTDDEVVAVAGRATTATDAMTGGMGRFLTSYRERTYVFTQYVHKFGQAARAADAVAIVPGFASMYRTDVLDRIDIDAPGLSIEDFNMTFEVHAKRLGRIAFRPDCAIAETQDPAIFRDYSAQMRRWSLGFWQTVRRHGPRRGLFWSSVGVFALETVVSSLVLAAILPVLLVGAVAALASIVLAGEAAATAAAVAGSLPAIPLAIGFLAADTAMTMFVCAVSRTRPRVWMLLYPLMRVWDALLCLRALLAALGRPSDGRWRSPDRRAALSPASHSTAGGR</sequence>
<protein>
    <submittedName>
        <fullName evidence="6">Glycosyltransferase, catalytic subunit of cellulose synthase and poly-beta-1,6-N-acetylglucosamine synthase</fullName>
    </submittedName>
</protein>
<dbReference type="CDD" id="cd06423">
    <property type="entry name" value="CESA_like"/>
    <property type="match status" value="1"/>
</dbReference>
<feature type="region of interest" description="Disordered" evidence="4">
    <location>
        <begin position="406"/>
        <end position="430"/>
    </location>
</feature>
<dbReference type="Gene3D" id="3.90.550.10">
    <property type="entry name" value="Spore Coat Polysaccharide Biosynthesis Protein SpsA, Chain A"/>
    <property type="match status" value="1"/>
</dbReference>
<dbReference type="STRING" id="993073.AS029_13485"/>
<name>A0A1G6PHL6_9MICO</name>
<dbReference type="RefSeq" id="WP_058233125.1">
    <property type="nucleotide sequence ID" value="NZ_FMYG01000007.1"/>
</dbReference>
<dbReference type="InterPro" id="IPR029044">
    <property type="entry name" value="Nucleotide-diphossugar_trans"/>
</dbReference>
<dbReference type="PANTHER" id="PTHR43630:SF1">
    <property type="entry name" value="POLY-BETA-1,6-N-ACETYL-D-GLUCOSAMINE SYNTHASE"/>
    <property type="match status" value="1"/>
</dbReference>
<evidence type="ECO:0000256" key="5">
    <source>
        <dbReference type="SAM" id="Phobius"/>
    </source>
</evidence>
<keyword evidence="5" id="KW-1133">Transmembrane helix</keyword>
<proteinExistence type="inferred from homology"/>
<evidence type="ECO:0000313" key="6">
    <source>
        <dbReference type="EMBL" id="SDC79054.1"/>
    </source>
</evidence>
<dbReference type="PANTHER" id="PTHR43630">
    <property type="entry name" value="POLY-BETA-1,6-N-ACETYL-D-GLUCOSAMINE SYNTHASE"/>
    <property type="match status" value="1"/>
</dbReference>
<accession>A0A1G6PHL6</accession>
<dbReference type="AlphaFoldDB" id="A0A1G6PHL6"/>
<evidence type="ECO:0000256" key="3">
    <source>
        <dbReference type="ARBA" id="ARBA00022679"/>
    </source>
</evidence>
<feature type="compositionally biased region" description="Basic and acidic residues" evidence="4">
    <location>
        <begin position="406"/>
        <end position="417"/>
    </location>
</feature>
<gene>
    <name evidence="6" type="ORF">SAMN05216418_2979</name>
</gene>
<evidence type="ECO:0000256" key="1">
    <source>
        <dbReference type="ARBA" id="ARBA00006739"/>
    </source>
</evidence>
<dbReference type="Proteomes" id="UP000183203">
    <property type="component" value="Unassembled WGS sequence"/>
</dbReference>
<dbReference type="Pfam" id="PF13641">
    <property type="entry name" value="Glyco_tranf_2_3"/>
    <property type="match status" value="1"/>
</dbReference>
<evidence type="ECO:0000313" key="7">
    <source>
        <dbReference type="Proteomes" id="UP000183203"/>
    </source>
</evidence>
<dbReference type="GO" id="GO:0016757">
    <property type="term" value="F:glycosyltransferase activity"/>
    <property type="evidence" value="ECO:0007669"/>
    <property type="project" value="UniProtKB-KW"/>
</dbReference>
<organism evidence="6 7">
    <name type="scientific">Microbacterium enclense</name>
    <dbReference type="NCBI Taxonomy" id="993073"/>
    <lineage>
        <taxon>Bacteria</taxon>
        <taxon>Bacillati</taxon>
        <taxon>Actinomycetota</taxon>
        <taxon>Actinomycetes</taxon>
        <taxon>Micrococcales</taxon>
        <taxon>Microbacteriaceae</taxon>
        <taxon>Microbacterium</taxon>
    </lineage>
</organism>
<dbReference type="SUPFAM" id="SSF53448">
    <property type="entry name" value="Nucleotide-diphospho-sugar transferases"/>
    <property type="match status" value="1"/>
</dbReference>
<evidence type="ECO:0000256" key="2">
    <source>
        <dbReference type="ARBA" id="ARBA00022676"/>
    </source>
</evidence>
<feature type="transmembrane region" description="Helical" evidence="5">
    <location>
        <begin position="311"/>
        <end position="334"/>
    </location>
</feature>
<evidence type="ECO:0000256" key="4">
    <source>
        <dbReference type="SAM" id="MobiDB-lite"/>
    </source>
</evidence>
<keyword evidence="5" id="KW-0812">Transmembrane</keyword>
<reference evidence="6 7" key="1">
    <citation type="submission" date="2016-09" db="EMBL/GenBank/DDBJ databases">
        <authorList>
            <person name="Capua I."/>
            <person name="De Benedictis P."/>
            <person name="Joannis T."/>
            <person name="Lombin L.H."/>
            <person name="Cattoli G."/>
        </authorList>
    </citation>
    <scope>NUCLEOTIDE SEQUENCE [LARGE SCALE GENOMIC DNA]</scope>
    <source>
        <strain evidence="6 7">NIO-1002</strain>
    </source>
</reference>
<comment type="similarity">
    <text evidence="1">Belongs to the glycosyltransferase 2 family.</text>
</comment>